<keyword evidence="5" id="KW-0723">Serine/threonine-protein kinase</keyword>
<comment type="similarity">
    <text evidence="5">Belongs to the protein kinase superfamily.</text>
</comment>
<evidence type="ECO:0000256" key="5">
    <source>
        <dbReference type="RuleBase" id="RU000304"/>
    </source>
</evidence>
<feature type="binding site" evidence="4">
    <location>
        <position position="91"/>
    </location>
    <ligand>
        <name>ATP</name>
        <dbReference type="ChEBI" id="CHEBI:30616"/>
    </ligand>
</feature>
<dbReference type="PROSITE" id="PS00108">
    <property type="entry name" value="PROTEIN_KINASE_ST"/>
    <property type="match status" value="1"/>
</dbReference>
<evidence type="ECO:0000256" key="2">
    <source>
        <dbReference type="ARBA" id="ARBA00022741"/>
    </source>
</evidence>
<dbReference type="InterPro" id="IPR017441">
    <property type="entry name" value="Protein_kinase_ATP_BS"/>
</dbReference>
<dbReference type="Pfam" id="PF00069">
    <property type="entry name" value="Pkinase"/>
    <property type="match status" value="1"/>
</dbReference>
<dbReference type="GO" id="GO:0005524">
    <property type="term" value="F:ATP binding"/>
    <property type="evidence" value="ECO:0007669"/>
    <property type="project" value="UniProtKB-UniRule"/>
</dbReference>
<evidence type="ECO:0000256" key="3">
    <source>
        <dbReference type="ARBA" id="ARBA00022840"/>
    </source>
</evidence>
<organism evidence="7 8">
    <name type="scientific">Setaria digitata</name>
    <dbReference type="NCBI Taxonomy" id="48799"/>
    <lineage>
        <taxon>Eukaryota</taxon>
        <taxon>Metazoa</taxon>
        <taxon>Ecdysozoa</taxon>
        <taxon>Nematoda</taxon>
        <taxon>Chromadorea</taxon>
        <taxon>Rhabditida</taxon>
        <taxon>Spirurina</taxon>
        <taxon>Spiruromorpha</taxon>
        <taxon>Filarioidea</taxon>
        <taxon>Setariidae</taxon>
        <taxon>Setaria</taxon>
    </lineage>
</organism>
<keyword evidence="5" id="KW-0418">Kinase</keyword>
<keyword evidence="5" id="KW-0808">Transferase</keyword>
<reference evidence="8" key="1">
    <citation type="submission" date="2022-11" db="UniProtKB">
        <authorList>
            <consortium name="WormBaseParasite"/>
        </authorList>
    </citation>
    <scope>IDENTIFICATION</scope>
</reference>
<accession>A0A915PLK8</accession>
<dbReference type="EC" id="2.7.11.1" evidence="1"/>
<dbReference type="AlphaFoldDB" id="A0A915PLK8"/>
<keyword evidence="2 4" id="KW-0547">Nucleotide-binding</keyword>
<evidence type="ECO:0000259" key="6">
    <source>
        <dbReference type="PROSITE" id="PS50011"/>
    </source>
</evidence>
<dbReference type="Gene3D" id="1.10.510.10">
    <property type="entry name" value="Transferase(Phosphotransferase) domain 1"/>
    <property type="match status" value="1"/>
</dbReference>
<proteinExistence type="inferred from homology"/>
<dbReference type="InterPro" id="IPR000719">
    <property type="entry name" value="Prot_kinase_dom"/>
</dbReference>
<dbReference type="InterPro" id="IPR050235">
    <property type="entry name" value="CK1_Ser-Thr_kinase"/>
</dbReference>
<dbReference type="WBParaSite" id="sdigi.contig13.g1324.t1">
    <property type="protein sequence ID" value="sdigi.contig13.g1324.t1"/>
    <property type="gene ID" value="sdigi.contig13.g1324"/>
</dbReference>
<evidence type="ECO:0000256" key="4">
    <source>
        <dbReference type="PROSITE-ProRule" id="PRU10141"/>
    </source>
</evidence>
<evidence type="ECO:0000313" key="8">
    <source>
        <dbReference type="WBParaSite" id="sdigi.contig13.g1324.t1"/>
    </source>
</evidence>
<sequence length="374" mass="42800">MESTMGDYTSGDLPTEIPSLISVEDIVLPNKFTKVQRLRPAIQLDVDDTLVKFGEKIRGRWLVKGLIGSGGYGEIYYASDLKMNGESVAVKVEPVLRKGKIAKRMILEQKVMLRLQGRPHAPLMWGSGTEHGLNYIVMQLLSTNVADLRKQCPLQRLSRATSGRIMQQAIAGLRDIHKIGYIHRDVKPANMCFGHVDNVCQSSRRLIIVDYGLARKFRQLDGKPIERRKRAGFRGTLRYVSMRVHDRQEQGPSDDLIALFFTLIEILKGELPWRNEKSDEKMKSAKMQLVYDIFYLFMDVRDDFVQISENIGYSVREYGRAVMTLAVDAEPNYTFLISAMKNLAGGRPLNDPYDWENDYMEVVKEYKNGLSQYF</sequence>
<dbReference type="PANTHER" id="PTHR11909">
    <property type="entry name" value="CASEIN KINASE-RELATED"/>
    <property type="match status" value="1"/>
</dbReference>
<dbReference type="InterPro" id="IPR011009">
    <property type="entry name" value="Kinase-like_dom_sf"/>
</dbReference>
<dbReference type="SUPFAM" id="SSF56112">
    <property type="entry name" value="Protein kinase-like (PK-like)"/>
    <property type="match status" value="1"/>
</dbReference>
<keyword evidence="3 4" id="KW-0067">ATP-binding</keyword>
<dbReference type="PROSITE" id="PS50011">
    <property type="entry name" value="PROTEIN_KINASE_DOM"/>
    <property type="match status" value="1"/>
</dbReference>
<evidence type="ECO:0000256" key="1">
    <source>
        <dbReference type="ARBA" id="ARBA00012513"/>
    </source>
</evidence>
<dbReference type="SMART" id="SM00220">
    <property type="entry name" value="S_TKc"/>
    <property type="match status" value="1"/>
</dbReference>
<evidence type="ECO:0000313" key="7">
    <source>
        <dbReference type="Proteomes" id="UP000887581"/>
    </source>
</evidence>
<name>A0A915PLK8_9BILA</name>
<feature type="domain" description="Protein kinase" evidence="6">
    <location>
        <begin position="61"/>
        <end position="374"/>
    </location>
</feature>
<protein>
    <recommendedName>
        <fullName evidence="1">non-specific serine/threonine protein kinase</fullName>
        <ecNumber evidence="1">2.7.11.1</ecNumber>
    </recommendedName>
</protein>
<dbReference type="GO" id="GO:0004674">
    <property type="term" value="F:protein serine/threonine kinase activity"/>
    <property type="evidence" value="ECO:0007669"/>
    <property type="project" value="UniProtKB-KW"/>
</dbReference>
<keyword evidence="7" id="KW-1185">Reference proteome</keyword>
<dbReference type="InterPro" id="IPR008271">
    <property type="entry name" value="Ser/Thr_kinase_AS"/>
</dbReference>
<dbReference type="PROSITE" id="PS00107">
    <property type="entry name" value="PROTEIN_KINASE_ATP"/>
    <property type="match status" value="1"/>
</dbReference>
<dbReference type="Proteomes" id="UP000887581">
    <property type="component" value="Unplaced"/>
</dbReference>